<dbReference type="Pfam" id="PF03221">
    <property type="entry name" value="HTH_Tnp_Tc5"/>
    <property type="match status" value="1"/>
</dbReference>
<dbReference type="InterPro" id="IPR018586">
    <property type="entry name" value="Brinker_DNA-bd"/>
</dbReference>
<dbReference type="SMART" id="SM00674">
    <property type="entry name" value="CENPB"/>
    <property type="match status" value="1"/>
</dbReference>
<feature type="domain" description="HTH CENPB-type" evidence="3">
    <location>
        <begin position="61"/>
        <end position="132"/>
    </location>
</feature>
<feature type="compositionally biased region" description="Acidic residues" evidence="2">
    <location>
        <begin position="231"/>
        <end position="250"/>
    </location>
</feature>
<evidence type="ECO:0000313" key="4">
    <source>
        <dbReference type="EMBL" id="KAJ1155060.1"/>
    </source>
</evidence>
<sequence>MESKQKRAAYTAGFKLKVVEYAKQHGNRAAERHFGESPTECTIREWRKMEEKLKTLSKTKCNFRSGIAKWPKLEERVKEFVLNHRKAGIALSTKMIIIQAVKISKELQIQDFKGTASWCQRFMKRHELRMRTRTRIAQRMPEDYEEKIINFHNFIIKQRKRQNFEIGQIGNMDEVPLTFDVPSNKTVEAKVKEDIIIKSFKKCGISNALDGEEDELIYEDSSSESSSVQFEDIEDSSDDEEFLGFTDSDF</sequence>
<keyword evidence="5" id="KW-1185">Reference proteome</keyword>
<dbReference type="EMBL" id="JANPWB010000009">
    <property type="protein sequence ID" value="KAJ1155060.1"/>
    <property type="molecule type" value="Genomic_DNA"/>
</dbReference>
<accession>A0AAV7RVW7</accession>
<evidence type="ECO:0000313" key="5">
    <source>
        <dbReference type="Proteomes" id="UP001066276"/>
    </source>
</evidence>
<proteinExistence type="predicted"/>
<evidence type="ECO:0000259" key="3">
    <source>
        <dbReference type="PROSITE" id="PS51253"/>
    </source>
</evidence>
<name>A0AAV7RVW7_PLEWA</name>
<dbReference type="AlphaFoldDB" id="A0AAV7RVW7"/>
<dbReference type="InterPro" id="IPR006600">
    <property type="entry name" value="HTH_CenpB_DNA-bd_dom"/>
</dbReference>
<organism evidence="4 5">
    <name type="scientific">Pleurodeles waltl</name>
    <name type="common">Iberian ribbed newt</name>
    <dbReference type="NCBI Taxonomy" id="8319"/>
    <lineage>
        <taxon>Eukaryota</taxon>
        <taxon>Metazoa</taxon>
        <taxon>Chordata</taxon>
        <taxon>Craniata</taxon>
        <taxon>Vertebrata</taxon>
        <taxon>Euteleostomi</taxon>
        <taxon>Amphibia</taxon>
        <taxon>Batrachia</taxon>
        <taxon>Caudata</taxon>
        <taxon>Salamandroidea</taxon>
        <taxon>Salamandridae</taxon>
        <taxon>Pleurodelinae</taxon>
        <taxon>Pleurodeles</taxon>
    </lineage>
</organism>
<reference evidence="4" key="1">
    <citation type="journal article" date="2022" name="bioRxiv">
        <title>Sequencing and chromosome-scale assembly of the giantPleurodeles waltlgenome.</title>
        <authorList>
            <person name="Brown T."/>
            <person name="Elewa A."/>
            <person name="Iarovenko S."/>
            <person name="Subramanian E."/>
            <person name="Araus A.J."/>
            <person name="Petzold A."/>
            <person name="Susuki M."/>
            <person name="Suzuki K.-i.T."/>
            <person name="Hayashi T."/>
            <person name="Toyoda A."/>
            <person name="Oliveira C."/>
            <person name="Osipova E."/>
            <person name="Leigh N.D."/>
            <person name="Simon A."/>
            <person name="Yun M.H."/>
        </authorList>
    </citation>
    <scope>NUCLEOTIDE SEQUENCE</scope>
    <source>
        <strain evidence="4">20211129_DDA</strain>
        <tissue evidence="4">Liver</tissue>
    </source>
</reference>
<dbReference type="GO" id="GO:0003677">
    <property type="term" value="F:DNA binding"/>
    <property type="evidence" value="ECO:0007669"/>
    <property type="project" value="UniProtKB-KW"/>
</dbReference>
<protein>
    <recommendedName>
        <fullName evidence="3">HTH CENPB-type domain-containing protein</fullName>
    </recommendedName>
</protein>
<keyword evidence="1" id="KW-0238">DNA-binding</keyword>
<dbReference type="Pfam" id="PF09607">
    <property type="entry name" value="BrkDBD"/>
    <property type="match status" value="1"/>
</dbReference>
<feature type="region of interest" description="Disordered" evidence="2">
    <location>
        <begin position="218"/>
        <end position="250"/>
    </location>
</feature>
<evidence type="ECO:0000256" key="1">
    <source>
        <dbReference type="ARBA" id="ARBA00023125"/>
    </source>
</evidence>
<dbReference type="InterPro" id="IPR009057">
    <property type="entry name" value="Homeodomain-like_sf"/>
</dbReference>
<dbReference type="PROSITE" id="PS51253">
    <property type="entry name" value="HTH_CENPB"/>
    <property type="match status" value="1"/>
</dbReference>
<evidence type="ECO:0000256" key="2">
    <source>
        <dbReference type="SAM" id="MobiDB-lite"/>
    </source>
</evidence>
<comment type="caution">
    <text evidence="4">The sequence shown here is derived from an EMBL/GenBank/DDBJ whole genome shotgun (WGS) entry which is preliminary data.</text>
</comment>
<dbReference type="SUPFAM" id="SSF46689">
    <property type="entry name" value="Homeodomain-like"/>
    <property type="match status" value="1"/>
</dbReference>
<dbReference type="Proteomes" id="UP001066276">
    <property type="component" value="Chromosome 5"/>
</dbReference>
<dbReference type="Gene3D" id="1.10.10.60">
    <property type="entry name" value="Homeodomain-like"/>
    <property type="match status" value="1"/>
</dbReference>
<gene>
    <name evidence="4" type="ORF">NDU88_007796</name>
</gene>